<proteinExistence type="predicted"/>
<evidence type="ECO:0008006" key="4">
    <source>
        <dbReference type="Google" id="ProtNLM"/>
    </source>
</evidence>
<reference evidence="2 3" key="1">
    <citation type="submission" date="2019-05" db="EMBL/GenBank/DDBJ databases">
        <title>Another draft genome of Portunus trituberculatus and its Hox gene families provides insights of decapod evolution.</title>
        <authorList>
            <person name="Jeong J.-H."/>
            <person name="Song I."/>
            <person name="Kim S."/>
            <person name="Choi T."/>
            <person name="Kim D."/>
            <person name="Ryu S."/>
            <person name="Kim W."/>
        </authorList>
    </citation>
    <scope>NUCLEOTIDE SEQUENCE [LARGE SCALE GENOMIC DNA]</scope>
    <source>
        <tissue evidence="2">Muscle</tissue>
    </source>
</reference>
<keyword evidence="1" id="KW-0732">Signal</keyword>
<protein>
    <recommendedName>
        <fullName evidence="4">Secreted protein</fullName>
    </recommendedName>
</protein>
<dbReference type="EMBL" id="VSRR010002623">
    <property type="protein sequence ID" value="MPC32425.1"/>
    <property type="molecule type" value="Genomic_DNA"/>
</dbReference>
<name>A0A5B7EGA7_PORTR</name>
<organism evidence="2 3">
    <name type="scientific">Portunus trituberculatus</name>
    <name type="common">Swimming crab</name>
    <name type="synonym">Neptunus trituberculatus</name>
    <dbReference type="NCBI Taxonomy" id="210409"/>
    <lineage>
        <taxon>Eukaryota</taxon>
        <taxon>Metazoa</taxon>
        <taxon>Ecdysozoa</taxon>
        <taxon>Arthropoda</taxon>
        <taxon>Crustacea</taxon>
        <taxon>Multicrustacea</taxon>
        <taxon>Malacostraca</taxon>
        <taxon>Eumalacostraca</taxon>
        <taxon>Eucarida</taxon>
        <taxon>Decapoda</taxon>
        <taxon>Pleocyemata</taxon>
        <taxon>Brachyura</taxon>
        <taxon>Eubrachyura</taxon>
        <taxon>Portunoidea</taxon>
        <taxon>Portunidae</taxon>
        <taxon>Portuninae</taxon>
        <taxon>Portunus</taxon>
    </lineage>
</organism>
<evidence type="ECO:0000256" key="1">
    <source>
        <dbReference type="SAM" id="SignalP"/>
    </source>
</evidence>
<sequence>MVVLVVIVIVMVVVVVADLSLFTPSLDESLAQVGMDQSRRKNIIVHPKLHQQQQGQESCGPGVCIRAGKGRDRIL</sequence>
<evidence type="ECO:0000313" key="2">
    <source>
        <dbReference type="EMBL" id="MPC32425.1"/>
    </source>
</evidence>
<comment type="caution">
    <text evidence="2">The sequence shown here is derived from an EMBL/GenBank/DDBJ whole genome shotgun (WGS) entry which is preliminary data.</text>
</comment>
<gene>
    <name evidence="2" type="ORF">E2C01_025735</name>
</gene>
<dbReference type="Proteomes" id="UP000324222">
    <property type="component" value="Unassembled WGS sequence"/>
</dbReference>
<accession>A0A5B7EGA7</accession>
<feature type="chain" id="PRO_5023078968" description="Secreted protein" evidence="1">
    <location>
        <begin position="18"/>
        <end position="75"/>
    </location>
</feature>
<dbReference type="AlphaFoldDB" id="A0A5B7EGA7"/>
<feature type="signal peptide" evidence="1">
    <location>
        <begin position="1"/>
        <end position="17"/>
    </location>
</feature>
<evidence type="ECO:0000313" key="3">
    <source>
        <dbReference type="Proteomes" id="UP000324222"/>
    </source>
</evidence>
<keyword evidence="3" id="KW-1185">Reference proteome</keyword>